<comment type="caution">
    <text evidence="2">The sequence shown here is derived from an EMBL/GenBank/DDBJ whole genome shotgun (WGS) entry which is preliminary data.</text>
</comment>
<evidence type="ECO:0000259" key="1">
    <source>
        <dbReference type="Pfam" id="PF20068"/>
    </source>
</evidence>
<proteinExistence type="predicted"/>
<dbReference type="Proteomes" id="UP000460272">
    <property type="component" value="Unassembled WGS sequence"/>
</dbReference>
<feature type="domain" description="Amphi-Trp" evidence="1">
    <location>
        <begin position="5"/>
        <end position="72"/>
    </location>
</feature>
<accession>A0A6P2BVA1</accession>
<dbReference type="AlphaFoldDB" id="A0A6P2BVA1"/>
<name>A0A6P2BVA1_9ACTN</name>
<gene>
    <name evidence="2" type="ORF">EAS64_25810</name>
</gene>
<dbReference type="EMBL" id="RPFW01000005">
    <property type="protein sequence ID" value="TVZ02241.1"/>
    <property type="molecule type" value="Genomic_DNA"/>
</dbReference>
<evidence type="ECO:0000313" key="3">
    <source>
        <dbReference type="Proteomes" id="UP000460272"/>
    </source>
</evidence>
<protein>
    <submittedName>
        <fullName evidence="2">Amphi-Trp domain-containing protein</fullName>
    </submittedName>
</protein>
<keyword evidence="3" id="KW-1185">Reference proteome</keyword>
<organism evidence="2 3">
    <name type="scientific">Trebonia kvetii</name>
    <dbReference type="NCBI Taxonomy" id="2480626"/>
    <lineage>
        <taxon>Bacteria</taxon>
        <taxon>Bacillati</taxon>
        <taxon>Actinomycetota</taxon>
        <taxon>Actinomycetes</taxon>
        <taxon>Streptosporangiales</taxon>
        <taxon>Treboniaceae</taxon>
        <taxon>Trebonia</taxon>
    </lineage>
</organism>
<dbReference type="OrthoDB" id="7068983at2"/>
<dbReference type="NCBIfam" id="TIGR04354">
    <property type="entry name" value="amphi-Trp"/>
    <property type="match status" value="1"/>
</dbReference>
<reference evidence="2 3" key="1">
    <citation type="submission" date="2018-11" db="EMBL/GenBank/DDBJ databases">
        <title>Trebonia kvetii gen.nov., sp.nov., a novel acidophilic actinobacterium, and proposal of the new actinobacterial family Treboniaceae fam. nov.</title>
        <authorList>
            <person name="Rapoport D."/>
            <person name="Sagova-Mareckova M."/>
            <person name="Sedlacek I."/>
            <person name="Provaznik J."/>
            <person name="Kralova S."/>
            <person name="Pavlinic D."/>
            <person name="Benes V."/>
            <person name="Kopecky J."/>
        </authorList>
    </citation>
    <scope>NUCLEOTIDE SEQUENCE [LARGE SCALE GENOMIC DNA]</scope>
    <source>
        <strain evidence="2 3">15Tr583</strain>
    </source>
</reference>
<evidence type="ECO:0000313" key="2">
    <source>
        <dbReference type="EMBL" id="TVZ02241.1"/>
    </source>
</evidence>
<sequence>MELMELKEKTTLSREEAAKRLHAIADELASNNDVVVERQDLRFVAHVPDQVHLKVEFEIEDDGTELEIELTW</sequence>
<dbReference type="Pfam" id="PF20068">
    <property type="entry name" value="Amphi-Trp"/>
    <property type="match status" value="1"/>
</dbReference>
<dbReference type="RefSeq" id="WP_145857058.1">
    <property type="nucleotide sequence ID" value="NZ_RPFW01000005.1"/>
</dbReference>
<dbReference type="InterPro" id="IPR027598">
    <property type="entry name" value="Amphi-Trp_dom"/>
</dbReference>